<keyword evidence="3" id="KW-1185">Reference proteome</keyword>
<accession>A0A9W8DP43</accession>
<dbReference type="EMBL" id="JANBPU010000039">
    <property type="protein sequence ID" value="KAJ1918709.1"/>
    <property type="molecule type" value="Genomic_DNA"/>
</dbReference>
<gene>
    <name evidence="2" type="ORF">H4219_002431</name>
</gene>
<dbReference type="AlphaFoldDB" id="A0A9W8DP43"/>
<sequence length="501" mass="55409">MMSPGGRDLSNDTQSENLLCPVCSVPFQKIEKSPDVHVNECLDKVSTGADLSTSKQSSKAKQLKQSFLKTKENPDCKLAQKMHCFVCNKDITTYSSEARSLHINQCLDRSDVSASKSSSNPRSSAKTFKLPKSQSPDRYGPLADQADINNFTNIKKEPNCHASGNIFDPDKSVCNKNLVAASQKPLVDPITASPNNYVKPDSIKNVPKAPSLPHQAGYSKSKVIIGKTTHGSRTTKQRTLLTNKPSEQYSSGRLLLRSKSNSELTFCNNASRSLKATNSQFSCPEGDEKLVYADSNDGFSDLEDDFQNRQSIFPSHRKKATTCRNQHSKKVLDVLDEFDDDLQTAKTLSVSLTRQHQYDSCLQNLPNTLLSVSSSSKGSRGRKRQNHNSTILSENTVANKNPKTSETSNLLAPSDAINYLIQRSHCFAEQDKFRESEYLEYRIIQNRPACGGTAIDNNDKIDINSDSASAQAKATKSSHSYWNLASCTVDSDDNIYKTHII</sequence>
<proteinExistence type="predicted"/>
<feature type="region of interest" description="Disordered" evidence="1">
    <location>
        <begin position="372"/>
        <end position="409"/>
    </location>
</feature>
<dbReference type="Proteomes" id="UP001150538">
    <property type="component" value="Unassembled WGS sequence"/>
</dbReference>
<evidence type="ECO:0000313" key="2">
    <source>
        <dbReference type="EMBL" id="KAJ1918709.1"/>
    </source>
</evidence>
<name>A0A9W8DP43_9FUNG</name>
<comment type="caution">
    <text evidence="2">The sequence shown here is derived from an EMBL/GenBank/DDBJ whole genome shotgun (WGS) entry which is preliminary data.</text>
</comment>
<evidence type="ECO:0000313" key="3">
    <source>
        <dbReference type="Proteomes" id="UP001150538"/>
    </source>
</evidence>
<organism evidence="2 3">
    <name type="scientific">Mycoemilia scoparia</name>
    <dbReference type="NCBI Taxonomy" id="417184"/>
    <lineage>
        <taxon>Eukaryota</taxon>
        <taxon>Fungi</taxon>
        <taxon>Fungi incertae sedis</taxon>
        <taxon>Zoopagomycota</taxon>
        <taxon>Kickxellomycotina</taxon>
        <taxon>Kickxellomycetes</taxon>
        <taxon>Kickxellales</taxon>
        <taxon>Kickxellaceae</taxon>
        <taxon>Mycoemilia</taxon>
    </lineage>
</organism>
<feature type="compositionally biased region" description="Low complexity" evidence="1">
    <location>
        <begin position="112"/>
        <end position="124"/>
    </location>
</feature>
<reference evidence="2" key="1">
    <citation type="submission" date="2022-07" db="EMBL/GenBank/DDBJ databases">
        <title>Phylogenomic reconstructions and comparative analyses of Kickxellomycotina fungi.</title>
        <authorList>
            <person name="Reynolds N.K."/>
            <person name="Stajich J.E."/>
            <person name="Barry K."/>
            <person name="Grigoriev I.V."/>
            <person name="Crous P."/>
            <person name="Smith M.E."/>
        </authorList>
    </citation>
    <scope>NUCLEOTIDE SEQUENCE</scope>
    <source>
        <strain evidence="2">NBRC 100468</strain>
    </source>
</reference>
<evidence type="ECO:0000256" key="1">
    <source>
        <dbReference type="SAM" id="MobiDB-lite"/>
    </source>
</evidence>
<feature type="compositionally biased region" description="Polar residues" evidence="1">
    <location>
        <begin position="387"/>
        <end position="409"/>
    </location>
</feature>
<feature type="region of interest" description="Disordered" evidence="1">
    <location>
        <begin position="111"/>
        <end position="142"/>
    </location>
</feature>
<protein>
    <submittedName>
        <fullName evidence="2">Uncharacterized protein</fullName>
    </submittedName>
</protein>